<name>A0A383ASH7_9ZZZZ</name>
<organism evidence="1">
    <name type="scientific">marine metagenome</name>
    <dbReference type="NCBI Taxonomy" id="408172"/>
    <lineage>
        <taxon>unclassified sequences</taxon>
        <taxon>metagenomes</taxon>
        <taxon>ecological metagenomes</taxon>
    </lineage>
</organism>
<proteinExistence type="predicted"/>
<evidence type="ECO:0000313" key="1">
    <source>
        <dbReference type="EMBL" id="SVE10553.1"/>
    </source>
</evidence>
<reference evidence="1" key="1">
    <citation type="submission" date="2018-05" db="EMBL/GenBank/DDBJ databases">
        <authorList>
            <person name="Lanie J.A."/>
            <person name="Ng W.-L."/>
            <person name="Kazmierczak K.M."/>
            <person name="Andrzejewski T.M."/>
            <person name="Davidsen T.M."/>
            <person name="Wayne K.J."/>
            <person name="Tettelin H."/>
            <person name="Glass J.I."/>
            <person name="Rusch D."/>
            <person name="Podicherti R."/>
            <person name="Tsui H.-C.T."/>
            <person name="Winkler M.E."/>
        </authorList>
    </citation>
    <scope>NUCLEOTIDE SEQUENCE</scope>
</reference>
<sequence length="48" mass="5922">MLRILFFQKIQRQALQEYRRKERSNKIENCDSLGSWNPGLKLQRFFFS</sequence>
<dbReference type="EMBL" id="UINC01194464">
    <property type="protein sequence ID" value="SVE10553.1"/>
    <property type="molecule type" value="Genomic_DNA"/>
</dbReference>
<dbReference type="AlphaFoldDB" id="A0A383ASH7"/>
<gene>
    <name evidence="1" type="ORF">METZ01_LOCUS463407</name>
</gene>
<protein>
    <submittedName>
        <fullName evidence="1">Uncharacterized protein</fullName>
    </submittedName>
</protein>
<accession>A0A383ASH7</accession>